<evidence type="ECO:0000313" key="3">
    <source>
        <dbReference type="Proteomes" id="UP000006727"/>
    </source>
</evidence>
<reference evidence="2" key="3">
    <citation type="submission" date="2020-12" db="UniProtKB">
        <authorList>
            <consortium name="EnsemblPlants"/>
        </authorList>
    </citation>
    <scope>IDENTIFICATION</scope>
</reference>
<evidence type="ECO:0000313" key="2">
    <source>
        <dbReference type="EnsemblPlants" id="Pp3c7_6781V3.1"/>
    </source>
</evidence>
<reference evidence="1 3" key="1">
    <citation type="journal article" date="2008" name="Science">
        <title>The Physcomitrella genome reveals evolutionary insights into the conquest of land by plants.</title>
        <authorList>
            <person name="Rensing S."/>
            <person name="Lang D."/>
            <person name="Zimmer A."/>
            <person name="Terry A."/>
            <person name="Salamov A."/>
            <person name="Shapiro H."/>
            <person name="Nishiyama T."/>
            <person name="Perroud P.-F."/>
            <person name="Lindquist E."/>
            <person name="Kamisugi Y."/>
            <person name="Tanahashi T."/>
            <person name="Sakakibara K."/>
            <person name="Fujita T."/>
            <person name="Oishi K."/>
            <person name="Shin-I T."/>
            <person name="Kuroki Y."/>
            <person name="Toyoda A."/>
            <person name="Suzuki Y."/>
            <person name="Hashimoto A."/>
            <person name="Yamaguchi K."/>
            <person name="Sugano A."/>
            <person name="Kohara Y."/>
            <person name="Fujiyama A."/>
            <person name="Anterola A."/>
            <person name="Aoki S."/>
            <person name="Ashton N."/>
            <person name="Barbazuk W.B."/>
            <person name="Barker E."/>
            <person name="Bennetzen J."/>
            <person name="Bezanilla M."/>
            <person name="Blankenship R."/>
            <person name="Cho S.H."/>
            <person name="Dutcher S."/>
            <person name="Estelle M."/>
            <person name="Fawcett J.A."/>
            <person name="Gundlach H."/>
            <person name="Hanada K."/>
            <person name="Heyl A."/>
            <person name="Hicks K.A."/>
            <person name="Hugh J."/>
            <person name="Lohr M."/>
            <person name="Mayer K."/>
            <person name="Melkozernov A."/>
            <person name="Murata T."/>
            <person name="Nelson D."/>
            <person name="Pils B."/>
            <person name="Prigge M."/>
            <person name="Reiss B."/>
            <person name="Renner T."/>
            <person name="Rombauts S."/>
            <person name="Rushton P."/>
            <person name="Sanderfoot A."/>
            <person name="Schween G."/>
            <person name="Shiu S.-H."/>
            <person name="Stueber K."/>
            <person name="Theodoulou F.L."/>
            <person name="Tu H."/>
            <person name="Van de Peer Y."/>
            <person name="Verrier P.J."/>
            <person name="Waters E."/>
            <person name="Wood A."/>
            <person name="Yang L."/>
            <person name="Cove D."/>
            <person name="Cuming A."/>
            <person name="Hasebe M."/>
            <person name="Lucas S."/>
            <person name="Mishler D.B."/>
            <person name="Reski R."/>
            <person name="Grigoriev I."/>
            <person name="Quatrano R.S."/>
            <person name="Boore J.L."/>
        </authorList>
    </citation>
    <scope>NUCLEOTIDE SEQUENCE [LARGE SCALE GENOMIC DNA]</scope>
    <source>
        <strain evidence="2 3">cv. Gransden 2004</strain>
    </source>
</reference>
<gene>
    <name evidence="1" type="ORF">PHYPA_010047</name>
</gene>
<dbReference type="Gramene" id="Pp3c7_6781V3.1">
    <property type="protein sequence ID" value="Pp3c7_6781V3.1"/>
    <property type="gene ID" value="Pp3c7_6781"/>
</dbReference>
<dbReference type="EMBL" id="ABEU02000007">
    <property type="protein sequence ID" value="PNR50861.1"/>
    <property type="molecule type" value="Genomic_DNA"/>
</dbReference>
<protein>
    <submittedName>
        <fullName evidence="1 2">Uncharacterized protein</fullName>
    </submittedName>
</protein>
<organism evidence="1">
    <name type="scientific">Physcomitrium patens</name>
    <name type="common">Spreading-leaved earth moss</name>
    <name type="synonym">Physcomitrella patens</name>
    <dbReference type="NCBI Taxonomy" id="3218"/>
    <lineage>
        <taxon>Eukaryota</taxon>
        <taxon>Viridiplantae</taxon>
        <taxon>Streptophyta</taxon>
        <taxon>Embryophyta</taxon>
        <taxon>Bryophyta</taxon>
        <taxon>Bryophytina</taxon>
        <taxon>Bryopsida</taxon>
        <taxon>Funariidae</taxon>
        <taxon>Funariales</taxon>
        <taxon>Funariaceae</taxon>
        <taxon>Physcomitrium</taxon>
    </lineage>
</organism>
<sequence length="142" mass="16096">MDKRRKQPTTRSRCMTVARPSCKLHDSSSAHSNHVQLSRFHSNACNNCGMVIWNLLDPISCNLYLSLLSQVHKPQILVLQIYATSACRRIARDTLCSRFRSFYFSSSPIPTQAVENELASRDASLPSTLQNTIYYNLIANTM</sequence>
<reference evidence="1 3" key="2">
    <citation type="journal article" date="2018" name="Plant J.">
        <title>The Physcomitrella patens chromosome-scale assembly reveals moss genome structure and evolution.</title>
        <authorList>
            <person name="Lang D."/>
            <person name="Ullrich K.K."/>
            <person name="Murat F."/>
            <person name="Fuchs J."/>
            <person name="Jenkins J."/>
            <person name="Haas F.B."/>
            <person name="Piednoel M."/>
            <person name="Gundlach H."/>
            <person name="Van Bel M."/>
            <person name="Meyberg R."/>
            <person name="Vives C."/>
            <person name="Morata J."/>
            <person name="Symeonidi A."/>
            <person name="Hiss M."/>
            <person name="Muchero W."/>
            <person name="Kamisugi Y."/>
            <person name="Saleh O."/>
            <person name="Blanc G."/>
            <person name="Decker E.L."/>
            <person name="van Gessel N."/>
            <person name="Grimwood J."/>
            <person name="Hayes R.D."/>
            <person name="Graham S.W."/>
            <person name="Gunter L.E."/>
            <person name="McDaniel S.F."/>
            <person name="Hoernstein S.N.W."/>
            <person name="Larsson A."/>
            <person name="Li F.W."/>
            <person name="Perroud P.F."/>
            <person name="Phillips J."/>
            <person name="Ranjan P."/>
            <person name="Rokshar D.S."/>
            <person name="Rothfels C.J."/>
            <person name="Schneider L."/>
            <person name="Shu S."/>
            <person name="Stevenson D.W."/>
            <person name="Thummler F."/>
            <person name="Tillich M."/>
            <person name="Villarreal Aguilar J.C."/>
            <person name="Widiez T."/>
            <person name="Wong G.K."/>
            <person name="Wymore A."/>
            <person name="Zhang Y."/>
            <person name="Zimmer A.D."/>
            <person name="Quatrano R.S."/>
            <person name="Mayer K.F.X."/>
            <person name="Goodstein D."/>
            <person name="Casacuberta J.M."/>
            <person name="Vandepoele K."/>
            <person name="Reski R."/>
            <person name="Cuming A.C."/>
            <person name="Tuskan G.A."/>
            <person name="Maumus F."/>
            <person name="Salse J."/>
            <person name="Schmutz J."/>
            <person name="Rensing S.A."/>
        </authorList>
    </citation>
    <scope>NUCLEOTIDE SEQUENCE [LARGE SCALE GENOMIC DNA]</scope>
    <source>
        <strain evidence="2 3">cv. Gransden 2004</strain>
    </source>
</reference>
<dbReference type="InParanoid" id="A0A2K1KAQ6"/>
<dbReference type="AlphaFoldDB" id="A0A2K1KAQ6"/>
<dbReference type="EnsemblPlants" id="Pp3c7_6781V3.1">
    <property type="protein sequence ID" value="Pp3c7_6781V3.1"/>
    <property type="gene ID" value="Pp3c7_6781"/>
</dbReference>
<dbReference type="Proteomes" id="UP000006727">
    <property type="component" value="Chromosome 7"/>
</dbReference>
<name>A0A2K1KAQ6_PHYPA</name>
<accession>A0A2K1KAQ6</accession>
<evidence type="ECO:0000313" key="1">
    <source>
        <dbReference type="EMBL" id="PNR50861.1"/>
    </source>
</evidence>
<keyword evidence="3" id="KW-1185">Reference proteome</keyword>
<proteinExistence type="predicted"/>